<dbReference type="SUPFAM" id="SSF55797">
    <property type="entry name" value="PR-1-like"/>
    <property type="match status" value="1"/>
</dbReference>
<dbReference type="RefSeq" id="XP_020115914.1">
    <property type="nucleotide sequence ID" value="XM_020263902.1"/>
</dbReference>
<keyword evidence="2" id="KW-0732">Signal</keyword>
<feature type="compositionally biased region" description="Low complexity" evidence="1">
    <location>
        <begin position="96"/>
        <end position="140"/>
    </location>
</feature>
<dbReference type="Proteomes" id="UP000214365">
    <property type="component" value="Unassembled WGS sequence"/>
</dbReference>
<dbReference type="InterPro" id="IPR018244">
    <property type="entry name" value="Allrgn_V5/Tpx1_CS"/>
</dbReference>
<dbReference type="PROSITE" id="PS01009">
    <property type="entry name" value="CRISP_1"/>
    <property type="match status" value="1"/>
</dbReference>
<dbReference type="Gene3D" id="3.40.33.10">
    <property type="entry name" value="CAP"/>
    <property type="match status" value="1"/>
</dbReference>
<evidence type="ECO:0000313" key="4">
    <source>
        <dbReference type="EMBL" id="OKL55793.1"/>
    </source>
</evidence>
<feature type="signal peptide" evidence="2">
    <location>
        <begin position="1"/>
        <end position="18"/>
    </location>
</feature>
<sequence>MKGSALFGAALCAWSALATPIDRRVVVVTDVELTVVTVTVTESPTSLAVSTTSTTTTPSPVSATSTTAAISSVSATSTPVTEAALARVNNDMHPVSSSTSESVFSSSSSWSTSTSAEPTTTSIATSSSTTSKSTSTSSSATATATATSAYQAMVIEAHNIHRANHSASDLIWNSTLAESALALANTCNYGHNTDLGPAANYGQNIAFGVAAADVDEIITNMMYNDEMMNYEGLYGEASPSMSDFDSWGHFSQIVWVDTTSVGCATVTCDPLGNSGSSMSLPFTVCNYYPAGNYAGEYGDNVLKPLGDPMVVASS</sequence>
<dbReference type="FunFam" id="3.40.33.10:FF:000018">
    <property type="entry name" value="SCP-like extracellular protein, putative"/>
    <property type="match status" value="1"/>
</dbReference>
<dbReference type="GeneID" id="31008613"/>
<proteinExistence type="predicted"/>
<dbReference type="AlphaFoldDB" id="A0A225AAS0"/>
<keyword evidence="5" id="KW-1185">Reference proteome</keyword>
<name>A0A225AAS0_TALAT</name>
<feature type="chain" id="PRO_5012217536" description="SCP domain-containing protein" evidence="2">
    <location>
        <begin position="19"/>
        <end position="314"/>
    </location>
</feature>
<dbReference type="GO" id="GO:0005576">
    <property type="term" value="C:extracellular region"/>
    <property type="evidence" value="ECO:0007669"/>
    <property type="project" value="InterPro"/>
</dbReference>
<evidence type="ECO:0000256" key="2">
    <source>
        <dbReference type="SAM" id="SignalP"/>
    </source>
</evidence>
<feature type="domain" description="SCP" evidence="3">
    <location>
        <begin position="149"/>
        <end position="295"/>
    </location>
</feature>
<evidence type="ECO:0000259" key="3">
    <source>
        <dbReference type="SMART" id="SM00198"/>
    </source>
</evidence>
<dbReference type="PANTHER" id="PTHR10334">
    <property type="entry name" value="CYSTEINE-RICH SECRETORY PROTEIN-RELATED"/>
    <property type="match status" value="1"/>
</dbReference>
<dbReference type="SMART" id="SM00198">
    <property type="entry name" value="SCP"/>
    <property type="match status" value="1"/>
</dbReference>
<gene>
    <name evidence="4" type="ORF">UA08_08857</name>
</gene>
<comment type="caution">
    <text evidence="4">The sequence shown here is derived from an EMBL/GenBank/DDBJ whole genome shotgun (WGS) entry which is preliminary data.</text>
</comment>
<dbReference type="InterPro" id="IPR035940">
    <property type="entry name" value="CAP_sf"/>
</dbReference>
<organism evidence="4 5">
    <name type="scientific">Talaromyces atroroseus</name>
    <dbReference type="NCBI Taxonomy" id="1441469"/>
    <lineage>
        <taxon>Eukaryota</taxon>
        <taxon>Fungi</taxon>
        <taxon>Dikarya</taxon>
        <taxon>Ascomycota</taxon>
        <taxon>Pezizomycotina</taxon>
        <taxon>Eurotiomycetes</taxon>
        <taxon>Eurotiomycetidae</taxon>
        <taxon>Eurotiales</taxon>
        <taxon>Trichocomaceae</taxon>
        <taxon>Talaromyces</taxon>
        <taxon>Talaromyces sect. Trachyspermi</taxon>
    </lineage>
</organism>
<dbReference type="InterPro" id="IPR001283">
    <property type="entry name" value="CRISP-related"/>
</dbReference>
<feature type="region of interest" description="Disordered" evidence="1">
    <location>
        <begin position="92"/>
        <end position="140"/>
    </location>
</feature>
<protein>
    <recommendedName>
        <fullName evidence="3">SCP domain-containing protein</fullName>
    </recommendedName>
</protein>
<dbReference type="STRING" id="1441469.A0A225AAS0"/>
<accession>A0A225AAS0</accession>
<dbReference type="OrthoDB" id="337038at2759"/>
<evidence type="ECO:0000313" key="5">
    <source>
        <dbReference type="Proteomes" id="UP000214365"/>
    </source>
</evidence>
<dbReference type="EMBL" id="LFMY01000017">
    <property type="protein sequence ID" value="OKL55793.1"/>
    <property type="molecule type" value="Genomic_DNA"/>
</dbReference>
<dbReference type="InterPro" id="IPR014044">
    <property type="entry name" value="CAP_dom"/>
</dbReference>
<evidence type="ECO:0000256" key="1">
    <source>
        <dbReference type="SAM" id="MobiDB-lite"/>
    </source>
</evidence>
<dbReference type="PRINTS" id="PR00838">
    <property type="entry name" value="V5ALLERGEN"/>
</dbReference>
<dbReference type="InterPro" id="IPR002413">
    <property type="entry name" value="V5_allergen-like"/>
</dbReference>
<dbReference type="PRINTS" id="PR00837">
    <property type="entry name" value="V5TPXLIKE"/>
</dbReference>
<dbReference type="Pfam" id="PF00188">
    <property type="entry name" value="CAP"/>
    <property type="match status" value="1"/>
</dbReference>
<reference evidence="4 5" key="1">
    <citation type="submission" date="2015-06" db="EMBL/GenBank/DDBJ databases">
        <title>Talaromyces atroroseus IBT 11181 draft genome.</title>
        <authorList>
            <person name="Rasmussen K.B."/>
            <person name="Rasmussen S."/>
            <person name="Petersen B."/>
            <person name="Sicheritz-Ponten T."/>
            <person name="Mortensen U.H."/>
            <person name="Thrane U."/>
        </authorList>
    </citation>
    <scope>NUCLEOTIDE SEQUENCE [LARGE SCALE GENOMIC DNA]</scope>
    <source>
        <strain evidence="4 5">IBT 11181</strain>
    </source>
</reference>